<reference evidence="2" key="2">
    <citation type="submission" date="2025-08" db="UniProtKB">
        <authorList>
            <consortium name="Ensembl"/>
        </authorList>
    </citation>
    <scope>IDENTIFICATION</scope>
</reference>
<dbReference type="Pfam" id="PF14529">
    <property type="entry name" value="Exo_endo_phos_2"/>
    <property type="match status" value="1"/>
</dbReference>
<dbReference type="InParanoid" id="H3AH60"/>
<accession>H3AH60</accession>
<dbReference type="AlphaFoldDB" id="H3AH60"/>
<dbReference type="eggNOG" id="ENOG502RYH5">
    <property type="taxonomic scope" value="Eukaryota"/>
</dbReference>
<dbReference type="InterPro" id="IPR005135">
    <property type="entry name" value="Endo/exonuclease/phosphatase"/>
</dbReference>
<dbReference type="GeneTree" id="ENSGT00960000186894"/>
<reference evidence="3" key="1">
    <citation type="submission" date="2011-08" db="EMBL/GenBank/DDBJ databases">
        <title>The draft genome of Latimeria chalumnae.</title>
        <authorList>
            <person name="Di Palma F."/>
            <person name="Alfoldi J."/>
            <person name="Johnson J."/>
            <person name="Berlin A."/>
            <person name="Gnerre S."/>
            <person name="Jaffe D."/>
            <person name="MacCallum I."/>
            <person name="Young S."/>
            <person name="Walker B.J."/>
            <person name="Lander E."/>
            <person name="Lindblad-Toh K."/>
        </authorList>
    </citation>
    <scope>NUCLEOTIDE SEQUENCE [LARGE SCALE GENOMIC DNA]</scope>
    <source>
        <strain evidence="3">Wild caught</strain>
    </source>
</reference>
<name>H3AH60_LATCH</name>
<evidence type="ECO:0000313" key="3">
    <source>
        <dbReference type="Proteomes" id="UP000008672"/>
    </source>
</evidence>
<dbReference type="HOGENOM" id="CLU_031817_0_0_1"/>
<dbReference type="GO" id="GO:0003824">
    <property type="term" value="F:catalytic activity"/>
    <property type="evidence" value="ECO:0007669"/>
    <property type="project" value="InterPro"/>
</dbReference>
<reference evidence="2" key="3">
    <citation type="submission" date="2025-09" db="UniProtKB">
        <authorList>
            <consortium name="Ensembl"/>
        </authorList>
    </citation>
    <scope>IDENTIFICATION</scope>
</reference>
<dbReference type="PANTHER" id="PTHR36688">
    <property type="entry name" value="ENDO/EXONUCLEASE/PHOSPHATASE DOMAIN-CONTAINING PROTEIN"/>
    <property type="match status" value="1"/>
</dbReference>
<evidence type="ECO:0000313" key="2">
    <source>
        <dbReference type="Ensembl" id="ENSLACP00000008981.1"/>
    </source>
</evidence>
<evidence type="ECO:0000259" key="1">
    <source>
        <dbReference type="Pfam" id="PF14529"/>
    </source>
</evidence>
<organism evidence="2 3">
    <name type="scientific">Latimeria chalumnae</name>
    <name type="common">Coelacanth</name>
    <dbReference type="NCBI Taxonomy" id="7897"/>
    <lineage>
        <taxon>Eukaryota</taxon>
        <taxon>Metazoa</taxon>
        <taxon>Chordata</taxon>
        <taxon>Craniata</taxon>
        <taxon>Vertebrata</taxon>
        <taxon>Euteleostomi</taxon>
        <taxon>Coelacanthiformes</taxon>
        <taxon>Coelacanthidae</taxon>
        <taxon>Latimeria</taxon>
    </lineage>
</organism>
<dbReference type="Proteomes" id="UP000008672">
    <property type="component" value="Unassembled WGS sequence"/>
</dbReference>
<dbReference type="InterPro" id="IPR052560">
    <property type="entry name" value="RdDP_mobile_element"/>
</dbReference>
<feature type="domain" description="Endonuclease/exonuclease/phosphatase" evidence="1">
    <location>
        <begin position="73"/>
        <end position="119"/>
    </location>
</feature>
<keyword evidence="3" id="KW-1185">Reference proteome</keyword>
<dbReference type="EMBL" id="AFYH01141889">
    <property type="status" value="NOT_ANNOTATED_CDS"/>
    <property type="molecule type" value="Genomic_DNA"/>
</dbReference>
<dbReference type="OMA" id="RGEAMEC"/>
<dbReference type="InterPro" id="IPR036691">
    <property type="entry name" value="Endo/exonu/phosph_ase_sf"/>
</dbReference>
<dbReference type="Ensembl" id="ENSLACT00000009050.1">
    <property type="protein sequence ID" value="ENSLACP00000008981.1"/>
    <property type="gene ID" value="ENSLACG00000007931.1"/>
</dbReference>
<dbReference type="Gene3D" id="3.60.10.10">
    <property type="entry name" value="Endonuclease/exonuclease/phosphatase"/>
    <property type="match status" value="1"/>
</dbReference>
<dbReference type="SUPFAM" id="SSF56219">
    <property type="entry name" value="DNase I-like"/>
    <property type="match status" value="1"/>
</dbReference>
<dbReference type="PANTHER" id="PTHR36688:SF1">
    <property type="entry name" value="ENDONUCLEASE_EXONUCLEASE_PHOSPHATASE DOMAIN-CONTAINING PROTEIN"/>
    <property type="match status" value="1"/>
</dbReference>
<sequence length="340" mass="38370">MSRAKIPGFKLHAFTGSPHHGIAIYVKSTIQDCTVTAVPTPQDNPQWHINVQGLHIVNVYKPPPVQLQPGYHPPTVYMGDFNCQHTDWGYNYSTANGEALCNWASQRDLTLFFNSQPPSTQVDGALSVTQTRPDIPTSSILRRFPHSYHRPVLLKTSLLVPTPSLPAKRWNFRKADWDRFSNLTDNIASTLPPPDINNSYLAFCDGISAASNSYISQGIRKTFIPGWDPECEHLDDTFRNAPNAEEASNIASQLKSRLDETRKTRWQETVESINFTHSSRKAWQTINRLTGKSAKREPYPVTPDDIARTLINNRKYPHPDKAFSRLANAKLKEARHMPSA</sequence>
<proteinExistence type="predicted"/>
<protein>
    <recommendedName>
        <fullName evidence="1">Endonuclease/exonuclease/phosphatase domain-containing protein</fullName>
    </recommendedName>
</protein>